<dbReference type="AlphaFoldDB" id="A0A2N5TKR6"/>
<gene>
    <name evidence="1" type="ORF">PCANC_25865</name>
</gene>
<name>A0A2N5TKR6_9BASI</name>
<sequence>MPRPPYNALLSCAAYLHWKRSHEQEANPLVYTRAICIPFERPERWEPWEDNRTPVVQFLEFFCMTRADFFWLLDQLRNELQQGPLDPVRPKRSPAGRTGLSDQCLAVPVRPVRHPARPVPTDQIRLVDRCPPIRSAWSTSLYRSDQSDRPVFTDRVSLVDQ</sequence>
<reference evidence="1 2" key="1">
    <citation type="submission" date="2017-11" db="EMBL/GenBank/DDBJ databases">
        <title>De novo assembly and phasing of dikaryotic genomes from two isolates of Puccinia coronata f. sp. avenae, the causal agent of oat crown rust.</title>
        <authorList>
            <person name="Miller M.E."/>
            <person name="Zhang Y."/>
            <person name="Omidvar V."/>
            <person name="Sperschneider J."/>
            <person name="Schwessinger B."/>
            <person name="Raley C."/>
            <person name="Palmer J.M."/>
            <person name="Garnica D."/>
            <person name="Upadhyaya N."/>
            <person name="Rathjen J."/>
            <person name="Taylor J.M."/>
            <person name="Park R.F."/>
            <person name="Dodds P.N."/>
            <person name="Hirsch C.D."/>
            <person name="Kianian S.F."/>
            <person name="Figueroa M."/>
        </authorList>
    </citation>
    <scope>NUCLEOTIDE SEQUENCE [LARGE SCALE GENOMIC DNA]</scope>
    <source>
        <strain evidence="1">12NC29</strain>
    </source>
</reference>
<evidence type="ECO:0000313" key="1">
    <source>
        <dbReference type="EMBL" id="PLW25988.1"/>
    </source>
</evidence>
<proteinExistence type="predicted"/>
<comment type="caution">
    <text evidence="1">The sequence shown here is derived from an EMBL/GenBank/DDBJ whole genome shotgun (WGS) entry which is preliminary data.</text>
</comment>
<protein>
    <submittedName>
        <fullName evidence="1">Uncharacterized protein</fullName>
    </submittedName>
</protein>
<dbReference type="OrthoDB" id="2495083at2759"/>
<keyword evidence="2" id="KW-1185">Reference proteome</keyword>
<dbReference type="Proteomes" id="UP000235388">
    <property type="component" value="Unassembled WGS sequence"/>
</dbReference>
<dbReference type="EMBL" id="PGCJ01000572">
    <property type="protein sequence ID" value="PLW25988.1"/>
    <property type="molecule type" value="Genomic_DNA"/>
</dbReference>
<evidence type="ECO:0000313" key="2">
    <source>
        <dbReference type="Proteomes" id="UP000235388"/>
    </source>
</evidence>
<accession>A0A2N5TKR6</accession>
<organism evidence="1 2">
    <name type="scientific">Puccinia coronata f. sp. avenae</name>
    <dbReference type="NCBI Taxonomy" id="200324"/>
    <lineage>
        <taxon>Eukaryota</taxon>
        <taxon>Fungi</taxon>
        <taxon>Dikarya</taxon>
        <taxon>Basidiomycota</taxon>
        <taxon>Pucciniomycotina</taxon>
        <taxon>Pucciniomycetes</taxon>
        <taxon>Pucciniales</taxon>
        <taxon>Pucciniaceae</taxon>
        <taxon>Puccinia</taxon>
    </lineage>
</organism>